<feature type="domain" description="RAD51 interacting motif" evidence="2">
    <location>
        <begin position="886"/>
        <end position="921"/>
    </location>
</feature>
<dbReference type="Pfam" id="PF15696">
    <property type="entry name" value="RAD51_interact"/>
    <property type="match status" value="1"/>
</dbReference>
<dbReference type="OMA" id="GGSHFPH"/>
<name>A0A8C5KF34_JACJA</name>
<dbReference type="InterPro" id="IPR031419">
    <property type="entry name" value="RAD51_interact"/>
</dbReference>
<evidence type="ECO:0000313" key="4">
    <source>
        <dbReference type="Proteomes" id="UP000694385"/>
    </source>
</evidence>
<dbReference type="Ensembl" id="ENSJJAT00000016321.1">
    <property type="protein sequence ID" value="ENSJJAP00000009869.1"/>
    <property type="gene ID" value="ENSJJAG00000013620.1"/>
</dbReference>
<reference evidence="3" key="2">
    <citation type="submission" date="2025-09" db="UniProtKB">
        <authorList>
            <consortium name="Ensembl"/>
        </authorList>
    </citation>
    <scope>IDENTIFICATION</scope>
</reference>
<dbReference type="PANTHER" id="PTHR39229:SF1">
    <property type="entry name" value="RAD51-ASSOCIATED PROTEIN 2"/>
    <property type="match status" value="1"/>
</dbReference>
<dbReference type="GO" id="GO:0032991">
    <property type="term" value="C:protein-containing complex"/>
    <property type="evidence" value="ECO:0007669"/>
    <property type="project" value="TreeGrafter"/>
</dbReference>
<dbReference type="Proteomes" id="UP000694385">
    <property type="component" value="Unassembled WGS sequence"/>
</dbReference>
<dbReference type="InterPro" id="IPR053355">
    <property type="entry name" value="RAD51-associated"/>
</dbReference>
<gene>
    <name evidence="3" type="primary">Rad51ap2</name>
</gene>
<reference evidence="3" key="1">
    <citation type="submission" date="2025-08" db="UniProtKB">
        <authorList>
            <consortium name="Ensembl"/>
        </authorList>
    </citation>
    <scope>IDENTIFICATION</scope>
</reference>
<dbReference type="AlphaFoldDB" id="A0A8C5KF34"/>
<protein>
    <recommendedName>
        <fullName evidence="2">RAD51 interacting motif domain-containing protein</fullName>
    </recommendedName>
</protein>
<keyword evidence="4" id="KW-1185">Reference proteome</keyword>
<evidence type="ECO:0000313" key="3">
    <source>
        <dbReference type="Ensembl" id="ENSJJAP00000009869.1"/>
    </source>
</evidence>
<proteinExistence type="predicted"/>
<accession>A0A8C5KF34</accession>
<sequence>MALRRPSPQSAAPAGRLPSGGSPAHADSPPPRSKRPRLDEPGGVGAAGRWPPQVDMLVPGAPSLVPEDVALPQPPAPSAGSPAWADPSAPPRGQTRSCGQPRPPERAGCSRAPERSEERRARDGLAPAVSLGAALCCEEGQAAPHGVNGASKADRVMPSSEKEKSVSPSVLKVSKFENPRNLETSKPSYFRDSITITIPHFPEDLNSNVSFVYLKEKAKKRNDKFVAYVRDFTNIYWSQNRPDAKKRKLQDDKKIVVVENDFSDSYESNQPLNNQNNFEAKRGLISINYYHHNGIKYNVRDFKKNFILTIENDNWEEAEMNSYSYIPTRLGKSQNWDNNVHPILQRKSKDCWIMENVKTNCENMKKLTENLNLNFSCFLRTENDCELQESSIFKWIVQNYLENILMESHTVCLKSILTFSRLFENNLKPNSRKRKLLNTGQALDKSKKQNINSFSVTTKNKSFEIFETYKFFPILMDFDNIEESTLTRESSYENSSHPEQFVDVENWSPYSFNIVNTHVKSGPEFTQNSHRHINEINMNDHDSCTKRKQKHKTSHFNFKFVFEDVFSVKKWVMSSSQNTTHEQMKAMTVTQESSCESLSSEIEEKTYDFIWEKDVKAKAQGLTNSCQLRKDNKMEKEEKDSFPSMDGTYSVQSISLLSKKASVEETQPANKNNGADGNEDKSILHECELANSKYFYPKNDSILYVNCQFESDSSEENNERFQDLTAECLSTEALTIAKDFQMKSKFDLVLEELRMFHEISKENEMLSSVAIYNRKENYLGASNDSEKAKVASQKDLKVAETNTIYISSLSCDMKAGSNMHKKHQSLFKWKAVPNNGEQEATNEYCYPAGPEEELLHATSKEDFKKLPKRRAFCIDECKEEIYNCSCFSHGISRVQPLKTCSRPIRVGLSRKATLKQLHPYLK</sequence>
<feature type="region of interest" description="Disordered" evidence="1">
    <location>
        <begin position="1"/>
        <end position="125"/>
    </location>
</feature>
<evidence type="ECO:0000256" key="1">
    <source>
        <dbReference type="SAM" id="MobiDB-lite"/>
    </source>
</evidence>
<dbReference type="GeneTree" id="ENSGT00470000042500"/>
<evidence type="ECO:0000259" key="2">
    <source>
        <dbReference type="Pfam" id="PF15696"/>
    </source>
</evidence>
<feature type="compositionally biased region" description="Basic and acidic residues" evidence="1">
    <location>
        <begin position="112"/>
        <end position="123"/>
    </location>
</feature>
<feature type="compositionally biased region" description="Basic and acidic residues" evidence="1">
    <location>
        <begin position="152"/>
        <end position="165"/>
    </location>
</feature>
<feature type="compositionally biased region" description="Low complexity" evidence="1">
    <location>
        <begin position="78"/>
        <end position="87"/>
    </location>
</feature>
<feature type="region of interest" description="Disordered" evidence="1">
    <location>
        <begin position="143"/>
        <end position="170"/>
    </location>
</feature>
<organism evidence="3 4">
    <name type="scientific">Jaculus jaculus</name>
    <name type="common">Lesser Egyptian jerboa</name>
    <dbReference type="NCBI Taxonomy" id="51337"/>
    <lineage>
        <taxon>Eukaryota</taxon>
        <taxon>Metazoa</taxon>
        <taxon>Chordata</taxon>
        <taxon>Craniata</taxon>
        <taxon>Vertebrata</taxon>
        <taxon>Euteleostomi</taxon>
        <taxon>Mammalia</taxon>
        <taxon>Eutheria</taxon>
        <taxon>Euarchontoglires</taxon>
        <taxon>Glires</taxon>
        <taxon>Rodentia</taxon>
        <taxon>Myomorpha</taxon>
        <taxon>Dipodoidea</taxon>
        <taxon>Dipodidae</taxon>
        <taxon>Dipodinae</taxon>
        <taxon>Jaculus</taxon>
    </lineage>
</organism>
<dbReference type="PANTHER" id="PTHR39229">
    <property type="entry name" value="MCG1037962"/>
    <property type="match status" value="1"/>
</dbReference>